<evidence type="ECO:0000313" key="3">
    <source>
        <dbReference type="Proteomes" id="UP000520767"/>
    </source>
</evidence>
<gene>
    <name evidence="2" type="ORF">FHR82_000821</name>
</gene>
<reference evidence="2 3" key="1">
    <citation type="submission" date="2020-08" db="EMBL/GenBank/DDBJ databases">
        <title>Genomic Encyclopedia of Type Strains, Phase III (KMG-III): the genomes of soil and plant-associated and newly described type strains.</title>
        <authorList>
            <person name="Whitman W."/>
        </authorList>
    </citation>
    <scope>NUCLEOTIDE SEQUENCE [LARGE SCALE GENOMIC DNA]</scope>
    <source>
        <strain evidence="2 3">CECT 8960</strain>
    </source>
</reference>
<accession>A0A7W7Q0A4</accession>
<feature type="compositionally biased region" description="Basic residues" evidence="1">
    <location>
        <begin position="48"/>
        <end position="57"/>
    </location>
</feature>
<feature type="compositionally biased region" description="Basic and acidic residues" evidence="1">
    <location>
        <begin position="20"/>
        <end position="39"/>
    </location>
</feature>
<keyword evidence="3" id="KW-1185">Reference proteome</keyword>
<dbReference type="AlphaFoldDB" id="A0A7W7Q0A4"/>
<comment type="caution">
    <text evidence="2">The sequence shown here is derived from an EMBL/GenBank/DDBJ whole genome shotgun (WGS) entry which is preliminary data.</text>
</comment>
<proteinExistence type="predicted"/>
<protein>
    <submittedName>
        <fullName evidence="2">Uncharacterized protein</fullName>
    </submittedName>
</protein>
<evidence type="ECO:0000256" key="1">
    <source>
        <dbReference type="SAM" id="MobiDB-lite"/>
    </source>
</evidence>
<sequence length="57" mass="6205">MDVFSASAIVAARHADLVREADESRLARAARESRDEPKPAPKPGPRAVRARRLGVAR</sequence>
<dbReference type="Proteomes" id="UP000520767">
    <property type="component" value="Unassembled WGS sequence"/>
</dbReference>
<name>A0A7W7Q0A4_9PSEU</name>
<organism evidence="2 3">
    <name type="scientific">Actinophytocola algeriensis</name>
    <dbReference type="NCBI Taxonomy" id="1768010"/>
    <lineage>
        <taxon>Bacteria</taxon>
        <taxon>Bacillati</taxon>
        <taxon>Actinomycetota</taxon>
        <taxon>Actinomycetes</taxon>
        <taxon>Pseudonocardiales</taxon>
        <taxon>Pseudonocardiaceae</taxon>
    </lineage>
</organism>
<evidence type="ECO:0000313" key="2">
    <source>
        <dbReference type="EMBL" id="MBB4904611.1"/>
    </source>
</evidence>
<feature type="region of interest" description="Disordered" evidence="1">
    <location>
        <begin position="20"/>
        <end position="57"/>
    </location>
</feature>
<dbReference type="EMBL" id="JACHJQ010000001">
    <property type="protein sequence ID" value="MBB4904611.1"/>
    <property type="molecule type" value="Genomic_DNA"/>
</dbReference>